<comment type="caution">
    <text evidence="2">The sequence shown here is derived from an EMBL/GenBank/DDBJ whole genome shotgun (WGS) entry which is preliminary data.</text>
</comment>
<dbReference type="HOGENOM" id="CLU_2917081_0_0_9"/>
<keyword evidence="3" id="KW-1185">Reference proteome</keyword>
<keyword evidence="1" id="KW-0812">Transmembrane</keyword>
<evidence type="ECO:0000313" key="3">
    <source>
        <dbReference type="Proteomes" id="UP000010119"/>
    </source>
</evidence>
<evidence type="ECO:0000256" key="1">
    <source>
        <dbReference type="SAM" id="Phobius"/>
    </source>
</evidence>
<dbReference type="AlphaFoldDB" id="D7UU57"/>
<gene>
    <name evidence="2" type="ORF">HMPREF0556_10032</name>
</gene>
<reference evidence="2" key="1">
    <citation type="submission" date="2010-06" db="EMBL/GenBank/DDBJ databases">
        <authorList>
            <person name="Muzny D."/>
            <person name="Qin X."/>
            <person name="Buhay C."/>
            <person name="Dugan-Rocha S."/>
            <person name="Ding Y."/>
            <person name="Chen G."/>
            <person name="Hawes A."/>
            <person name="Holder M."/>
            <person name="Jhangiani S."/>
            <person name="Johnson A."/>
            <person name="Khan Z."/>
            <person name="Li Z."/>
            <person name="Liu W."/>
            <person name="Liu X."/>
            <person name="Perez L."/>
            <person name="Shen H."/>
            <person name="Wang Q."/>
            <person name="Watt J."/>
            <person name="Xi L."/>
            <person name="Xin Y."/>
            <person name="Zhou J."/>
            <person name="Deng J."/>
            <person name="Jiang H."/>
            <person name="Liu Y."/>
            <person name="Qu J."/>
            <person name="Song X.-Z."/>
            <person name="Zhang L."/>
            <person name="Villasana D."/>
            <person name="Johnson A."/>
            <person name="Liu J."/>
            <person name="Liyanage D."/>
            <person name="Lorensuhewa L."/>
            <person name="Robinson T."/>
            <person name="Song A."/>
            <person name="Song B.-B."/>
            <person name="Dinh H."/>
            <person name="Thornton R."/>
            <person name="Coyle M."/>
            <person name="Francisco L."/>
            <person name="Jackson L."/>
            <person name="Javaid M."/>
            <person name="Korchina V."/>
            <person name="Kovar C."/>
            <person name="Mata R."/>
            <person name="Mathew T."/>
            <person name="Ngo R."/>
            <person name="Nguyen L."/>
            <person name="Nguyen N."/>
            <person name="Okwuonu G."/>
            <person name="Ongeri F."/>
            <person name="Pham C."/>
            <person name="Simmons D."/>
            <person name="Wilczek-Boney K."/>
            <person name="Hale W."/>
            <person name="Jakkamsetti A."/>
            <person name="Pham P."/>
            <person name="Ruth R."/>
            <person name="San Lucas F."/>
            <person name="Warren J."/>
            <person name="Zhang J."/>
            <person name="Zhao Z."/>
            <person name="Zhou C."/>
            <person name="Zhu D."/>
            <person name="Lee S."/>
            <person name="Bess C."/>
            <person name="Blankenburg K."/>
            <person name="Forbes L."/>
            <person name="Fu Q."/>
            <person name="Gubbala S."/>
            <person name="Hirani K."/>
            <person name="Jayaseelan J.C."/>
            <person name="Lara F."/>
            <person name="Munidasa M."/>
            <person name="Palculict T."/>
            <person name="Patil S."/>
            <person name="Pu L.-L."/>
            <person name="Saada N."/>
            <person name="Tang L."/>
            <person name="Weissenberger G."/>
            <person name="Zhu Y."/>
            <person name="Hemphill L."/>
            <person name="Shang Y."/>
            <person name="Youmans B."/>
            <person name="Ayvaz T."/>
            <person name="Ross M."/>
            <person name="Santibanez J."/>
            <person name="Aqrawi P."/>
            <person name="Gross S."/>
            <person name="Joshi V."/>
            <person name="Fowler G."/>
            <person name="Nazareth L."/>
            <person name="Reid J."/>
            <person name="Worley K."/>
            <person name="Petrosino J."/>
            <person name="Highlander S."/>
            <person name="Gibbs R."/>
        </authorList>
    </citation>
    <scope>NUCLEOTIDE SEQUENCE [LARGE SCALE GENOMIC DNA]</scope>
    <source>
        <strain evidence="2">DSM 20601</strain>
    </source>
</reference>
<accession>D7UU57</accession>
<evidence type="ECO:0000313" key="2">
    <source>
        <dbReference type="EMBL" id="EFI85305.1"/>
    </source>
</evidence>
<sequence>MITAFLSKKWRGANRLNLIIASEFSKFDMVYTIGFFAVNVFVLCLIIYIGIAVYRHKKKPK</sequence>
<dbReference type="Proteomes" id="UP000010119">
    <property type="component" value="Unassembled WGS sequence"/>
</dbReference>
<feature type="transmembrane region" description="Helical" evidence="1">
    <location>
        <begin position="33"/>
        <end position="54"/>
    </location>
</feature>
<name>D7UU57_LISGR</name>
<proteinExistence type="predicted"/>
<keyword evidence="1" id="KW-1133">Transmembrane helix</keyword>
<protein>
    <submittedName>
        <fullName evidence="2">Uncharacterized protein</fullName>
    </submittedName>
</protein>
<keyword evidence="1" id="KW-0472">Membrane</keyword>
<dbReference type="EMBL" id="ACCR02000001">
    <property type="protein sequence ID" value="EFI85305.1"/>
    <property type="molecule type" value="Genomic_DNA"/>
</dbReference>
<organism evidence="2 3">
    <name type="scientific">Listeria grayi DSM 20601</name>
    <dbReference type="NCBI Taxonomy" id="525367"/>
    <lineage>
        <taxon>Bacteria</taxon>
        <taxon>Bacillati</taxon>
        <taxon>Bacillota</taxon>
        <taxon>Bacilli</taxon>
        <taxon>Bacillales</taxon>
        <taxon>Listeriaceae</taxon>
        <taxon>Listeria</taxon>
    </lineage>
</organism>